<name>A0A166N5K9_9PEZI</name>
<dbReference type="GO" id="GO:0004497">
    <property type="term" value="F:monooxygenase activity"/>
    <property type="evidence" value="ECO:0007669"/>
    <property type="project" value="UniProtKB-KW"/>
</dbReference>
<proteinExistence type="inferred from homology"/>
<accession>A0A166N5K9</accession>
<dbReference type="STRING" id="708197.A0A166N5K9"/>
<dbReference type="EMBL" id="LFIV01000226">
    <property type="protein sequence ID" value="KZL65329.1"/>
    <property type="molecule type" value="Genomic_DNA"/>
</dbReference>
<dbReference type="PANTHER" id="PTHR24305">
    <property type="entry name" value="CYTOCHROME P450"/>
    <property type="match status" value="1"/>
</dbReference>
<dbReference type="CDD" id="cd11058">
    <property type="entry name" value="CYP60B-like"/>
    <property type="match status" value="1"/>
</dbReference>
<sequence length="505" mass="57577">MAGVWTIILQHSSHILGITLGTVFLWQLLLAGYNLFLHPLRKFPGPVLQRASPLVWAWQHASGHQAFRTQQHHDRYGPIVRIGPNHLTFTNANAWREIYGFQIGKELDDNELPKARLFSTTVEKLPRSIVNADREEHQRFRRALSHGFSDSSMRAQEVIIAKYIDKLILRLHEASDGKDAAALNMEAWYNWTTFDIAGDLIFGQSFNCLEHANYHPWIAFILRSIRINAFTTALKYIGLKPLLQRLYMLGGLAAMSRLRECIDEMMKARLSMANNRKDLFEGMLKKKEEWNLSFDTLSANGLILVLAGSETTATTLAGTTYLLASHPETMKKLNEEVRSAFTNSGEITINSVCKLPYMLAVLNEALRLYPPVTSGLIREVPEPGCHIASEHIPKGTLVEVQQWSVNHSPDNWTRPWEFRPERFLEDGEGEHNRLDALQPFSVGPRNCIGKNLAYAEMRLVLARIVYDFDMKLAEGNGPWIERQRVFGLWDRIPLMVNLKPVGLER</sequence>
<comment type="caution">
    <text evidence="11">The sequence shown here is derived from an EMBL/GenBank/DDBJ whole genome shotgun (WGS) entry which is preliminary data.</text>
</comment>
<reference evidence="11 12" key="1">
    <citation type="submission" date="2015-06" db="EMBL/GenBank/DDBJ databases">
        <title>Survival trade-offs in plant roots during colonization by closely related pathogenic and mutualistic fungi.</title>
        <authorList>
            <person name="Hacquard S."/>
            <person name="Kracher B."/>
            <person name="Hiruma K."/>
            <person name="Weinman A."/>
            <person name="Muench P."/>
            <person name="Garrido Oter R."/>
            <person name="Ver Loren van Themaat E."/>
            <person name="Dallerey J.-F."/>
            <person name="Damm U."/>
            <person name="Henrissat B."/>
            <person name="Lespinet O."/>
            <person name="Thon M."/>
            <person name="Kemen E."/>
            <person name="McHardy A.C."/>
            <person name="Schulze-Lefert P."/>
            <person name="O'Connell R.J."/>
        </authorList>
    </citation>
    <scope>NUCLEOTIDE SEQUENCE [LARGE SCALE GENOMIC DNA]</scope>
    <source>
        <strain evidence="11 12">0861</strain>
    </source>
</reference>
<dbReference type="InterPro" id="IPR036396">
    <property type="entry name" value="Cyt_P450_sf"/>
</dbReference>
<evidence type="ECO:0000313" key="11">
    <source>
        <dbReference type="EMBL" id="KZL65329.1"/>
    </source>
</evidence>
<dbReference type="SUPFAM" id="SSF48264">
    <property type="entry name" value="Cytochrome P450"/>
    <property type="match status" value="1"/>
</dbReference>
<dbReference type="GO" id="GO:0020037">
    <property type="term" value="F:heme binding"/>
    <property type="evidence" value="ECO:0007669"/>
    <property type="project" value="InterPro"/>
</dbReference>
<keyword evidence="10" id="KW-0472">Membrane</keyword>
<dbReference type="PRINTS" id="PR00463">
    <property type="entry name" value="EP450I"/>
</dbReference>
<dbReference type="Proteomes" id="UP000076552">
    <property type="component" value="Unassembled WGS sequence"/>
</dbReference>
<evidence type="ECO:0000256" key="5">
    <source>
        <dbReference type="ARBA" id="ARBA00023002"/>
    </source>
</evidence>
<dbReference type="AlphaFoldDB" id="A0A166N5K9"/>
<dbReference type="PRINTS" id="PR00385">
    <property type="entry name" value="P450"/>
</dbReference>
<keyword evidence="10" id="KW-1133">Transmembrane helix</keyword>
<evidence type="ECO:0000256" key="4">
    <source>
        <dbReference type="ARBA" id="ARBA00022723"/>
    </source>
</evidence>
<dbReference type="Gene3D" id="1.10.630.10">
    <property type="entry name" value="Cytochrome P450"/>
    <property type="match status" value="1"/>
</dbReference>
<protein>
    <submittedName>
        <fullName evidence="11">Cytochrome P450 (Isotrichodermin C-15 hydroxylase)</fullName>
    </submittedName>
</protein>
<dbReference type="InterPro" id="IPR002401">
    <property type="entry name" value="Cyt_P450_E_grp-I"/>
</dbReference>
<feature type="binding site" description="axial binding residue" evidence="8">
    <location>
        <position position="447"/>
    </location>
    <ligand>
        <name>heme</name>
        <dbReference type="ChEBI" id="CHEBI:30413"/>
    </ligand>
    <ligandPart>
        <name>Fe</name>
        <dbReference type="ChEBI" id="CHEBI:18248"/>
    </ligandPart>
</feature>
<organism evidence="11 12">
    <name type="scientific">Colletotrichum tofieldiae</name>
    <dbReference type="NCBI Taxonomy" id="708197"/>
    <lineage>
        <taxon>Eukaryota</taxon>
        <taxon>Fungi</taxon>
        <taxon>Dikarya</taxon>
        <taxon>Ascomycota</taxon>
        <taxon>Pezizomycotina</taxon>
        <taxon>Sordariomycetes</taxon>
        <taxon>Hypocreomycetidae</taxon>
        <taxon>Glomerellales</taxon>
        <taxon>Glomerellaceae</taxon>
        <taxon>Colletotrichum</taxon>
        <taxon>Colletotrichum spaethianum species complex</taxon>
    </lineage>
</organism>
<evidence type="ECO:0000256" key="9">
    <source>
        <dbReference type="RuleBase" id="RU000461"/>
    </source>
</evidence>
<dbReference type="PROSITE" id="PS00086">
    <property type="entry name" value="CYTOCHROME_P450"/>
    <property type="match status" value="1"/>
</dbReference>
<dbReference type="GO" id="GO:0005506">
    <property type="term" value="F:iron ion binding"/>
    <property type="evidence" value="ECO:0007669"/>
    <property type="project" value="InterPro"/>
</dbReference>
<dbReference type="InterPro" id="IPR001128">
    <property type="entry name" value="Cyt_P450"/>
</dbReference>
<gene>
    <name evidence="11" type="ORF">CT0861_08725</name>
</gene>
<feature type="transmembrane region" description="Helical" evidence="10">
    <location>
        <begin position="15"/>
        <end position="36"/>
    </location>
</feature>
<keyword evidence="4 8" id="KW-0479">Metal-binding</keyword>
<dbReference type="InterPro" id="IPR017972">
    <property type="entry name" value="Cyt_P450_CS"/>
</dbReference>
<keyword evidence="7 9" id="KW-0503">Monooxygenase</keyword>
<keyword evidence="10" id="KW-0812">Transmembrane</keyword>
<evidence type="ECO:0000256" key="8">
    <source>
        <dbReference type="PIRSR" id="PIRSR602401-1"/>
    </source>
</evidence>
<dbReference type="GO" id="GO:0016705">
    <property type="term" value="F:oxidoreductase activity, acting on paired donors, with incorporation or reduction of molecular oxygen"/>
    <property type="evidence" value="ECO:0007669"/>
    <property type="project" value="InterPro"/>
</dbReference>
<keyword evidence="6 8" id="KW-0408">Iron</keyword>
<keyword evidence="3 8" id="KW-0349">Heme</keyword>
<evidence type="ECO:0000256" key="7">
    <source>
        <dbReference type="ARBA" id="ARBA00023033"/>
    </source>
</evidence>
<comment type="similarity">
    <text evidence="2 9">Belongs to the cytochrome P450 family.</text>
</comment>
<evidence type="ECO:0000256" key="6">
    <source>
        <dbReference type="ARBA" id="ARBA00023004"/>
    </source>
</evidence>
<evidence type="ECO:0000313" key="12">
    <source>
        <dbReference type="Proteomes" id="UP000076552"/>
    </source>
</evidence>
<keyword evidence="5 9" id="KW-0560">Oxidoreductase</keyword>
<evidence type="ECO:0000256" key="1">
    <source>
        <dbReference type="ARBA" id="ARBA00001971"/>
    </source>
</evidence>
<comment type="cofactor">
    <cofactor evidence="1 8">
        <name>heme</name>
        <dbReference type="ChEBI" id="CHEBI:30413"/>
    </cofactor>
</comment>
<dbReference type="PANTHER" id="PTHR24305:SF230">
    <property type="entry name" value="P450, PUTATIVE (EUROFUNG)-RELATED"/>
    <property type="match status" value="1"/>
</dbReference>
<evidence type="ECO:0000256" key="3">
    <source>
        <dbReference type="ARBA" id="ARBA00022617"/>
    </source>
</evidence>
<dbReference type="InterPro" id="IPR050121">
    <property type="entry name" value="Cytochrome_P450_monoxygenase"/>
</dbReference>
<dbReference type="Pfam" id="PF00067">
    <property type="entry name" value="p450"/>
    <property type="match status" value="1"/>
</dbReference>
<evidence type="ECO:0000256" key="10">
    <source>
        <dbReference type="SAM" id="Phobius"/>
    </source>
</evidence>
<keyword evidence="12" id="KW-1185">Reference proteome</keyword>
<evidence type="ECO:0000256" key="2">
    <source>
        <dbReference type="ARBA" id="ARBA00010617"/>
    </source>
</evidence>